<keyword evidence="3" id="KW-1185">Reference proteome</keyword>
<feature type="signal peptide" evidence="1">
    <location>
        <begin position="1"/>
        <end position="26"/>
    </location>
</feature>
<proteinExistence type="predicted"/>
<reference evidence="2" key="2">
    <citation type="submission" date="2022-06" db="UniProtKB">
        <authorList>
            <consortium name="EnsemblMetazoa"/>
        </authorList>
    </citation>
    <scope>IDENTIFICATION</scope>
</reference>
<dbReference type="RefSeq" id="XP_001952019.2">
    <property type="nucleotide sequence ID" value="XM_001951984.4"/>
</dbReference>
<dbReference type="AlphaFoldDB" id="A0A8R2AC38"/>
<protein>
    <submittedName>
        <fullName evidence="2">Uncharacterized protein</fullName>
    </submittedName>
</protein>
<evidence type="ECO:0000313" key="2">
    <source>
        <dbReference type="EnsemblMetazoa" id="XP_001952019.2"/>
    </source>
</evidence>
<feature type="chain" id="PRO_5035911926" evidence="1">
    <location>
        <begin position="27"/>
        <end position="333"/>
    </location>
</feature>
<dbReference type="OrthoDB" id="6610701at2759"/>
<dbReference type="EnsemblMetazoa" id="XM_001951984.5">
    <property type="protein sequence ID" value="XP_001952019.2"/>
    <property type="gene ID" value="LOC100163961"/>
</dbReference>
<dbReference type="GeneID" id="100163961"/>
<keyword evidence="1" id="KW-0732">Signal</keyword>
<sequence>MKLKRNFTSGILLIIATFMTTTDCIAKKGGGPGRLKKATDTIMSILTMSQKTFLNWKTSEFARNFNKVVGYAPILKESNSDELLKLISNSADLIKIGAFRKLNKLSASATTEESKKILILAKLQATVELVKYYGTTWNCPKVKWTFAQGMYYAHSCIKLYGEDNQGECLRKKIQLFTAFMFTYKLETNRFIRFFLKRMNKQADIYLPKDKTIRFINTKIACQLKFTQDNKNLLTRAAMKLYMGSSNKDKNYDCVKELLPFENDVKEIDSYPGEIHYLIAKAYGYQNNYPSAIEHLRKARKAEVVDSKTRETNKKVQTYYEKLYTLMDAKANSK</sequence>
<dbReference type="Proteomes" id="UP000007819">
    <property type="component" value="Chromosome A1"/>
</dbReference>
<accession>A0A8R2AC38</accession>
<evidence type="ECO:0000313" key="3">
    <source>
        <dbReference type="Proteomes" id="UP000007819"/>
    </source>
</evidence>
<dbReference type="KEGG" id="api:100163961"/>
<organism evidence="2 3">
    <name type="scientific">Acyrthosiphon pisum</name>
    <name type="common">Pea aphid</name>
    <dbReference type="NCBI Taxonomy" id="7029"/>
    <lineage>
        <taxon>Eukaryota</taxon>
        <taxon>Metazoa</taxon>
        <taxon>Ecdysozoa</taxon>
        <taxon>Arthropoda</taxon>
        <taxon>Hexapoda</taxon>
        <taxon>Insecta</taxon>
        <taxon>Pterygota</taxon>
        <taxon>Neoptera</taxon>
        <taxon>Paraneoptera</taxon>
        <taxon>Hemiptera</taxon>
        <taxon>Sternorrhyncha</taxon>
        <taxon>Aphidomorpha</taxon>
        <taxon>Aphidoidea</taxon>
        <taxon>Aphididae</taxon>
        <taxon>Macrosiphini</taxon>
        <taxon>Acyrthosiphon</taxon>
    </lineage>
</organism>
<evidence type="ECO:0000256" key="1">
    <source>
        <dbReference type="SAM" id="SignalP"/>
    </source>
</evidence>
<reference evidence="3" key="1">
    <citation type="submission" date="2010-06" db="EMBL/GenBank/DDBJ databases">
        <authorList>
            <person name="Jiang H."/>
            <person name="Abraham K."/>
            <person name="Ali S."/>
            <person name="Alsbrooks S.L."/>
            <person name="Anim B.N."/>
            <person name="Anosike U.S."/>
            <person name="Attaway T."/>
            <person name="Bandaranaike D.P."/>
            <person name="Battles P.K."/>
            <person name="Bell S.N."/>
            <person name="Bell A.V."/>
            <person name="Beltran B."/>
            <person name="Bickham C."/>
            <person name="Bustamante Y."/>
            <person name="Caleb T."/>
            <person name="Canada A."/>
            <person name="Cardenas V."/>
            <person name="Carter K."/>
            <person name="Chacko J."/>
            <person name="Chandrabose M.N."/>
            <person name="Chavez D."/>
            <person name="Chavez A."/>
            <person name="Chen L."/>
            <person name="Chu H.-S."/>
            <person name="Claassen K.J."/>
            <person name="Cockrell R."/>
            <person name="Collins M."/>
            <person name="Cooper J.A."/>
            <person name="Cree A."/>
            <person name="Curry S.M."/>
            <person name="Da Y."/>
            <person name="Dao M.D."/>
            <person name="Das B."/>
            <person name="Davila M.-L."/>
            <person name="Davy-Carroll L."/>
            <person name="Denson S."/>
            <person name="Dinh H."/>
            <person name="Ebong V.E."/>
            <person name="Edwards J.R."/>
            <person name="Egan A."/>
            <person name="El-Daye J."/>
            <person name="Escobedo L."/>
            <person name="Fernandez S."/>
            <person name="Fernando P.R."/>
            <person name="Flagg N."/>
            <person name="Forbes L.D."/>
            <person name="Fowler R.G."/>
            <person name="Fu Q."/>
            <person name="Gabisi R.A."/>
            <person name="Ganer J."/>
            <person name="Garbino Pronczuk A."/>
            <person name="Garcia R.M."/>
            <person name="Garner T."/>
            <person name="Garrett T.E."/>
            <person name="Gonzalez D.A."/>
            <person name="Hamid H."/>
            <person name="Hawkins E.S."/>
            <person name="Hirani K."/>
            <person name="Hogues M.E."/>
            <person name="Hollins B."/>
            <person name="Hsiao C.-H."/>
            <person name="Jabil R."/>
            <person name="James M.L."/>
            <person name="Jhangiani S.N."/>
            <person name="Johnson B."/>
            <person name="Johnson Q."/>
            <person name="Joshi V."/>
            <person name="Kalu J.B."/>
            <person name="Kam C."/>
            <person name="Kashfia A."/>
            <person name="Keebler J."/>
            <person name="Kisamo H."/>
            <person name="Kovar C.L."/>
            <person name="Lago L.A."/>
            <person name="Lai C.-Y."/>
            <person name="Laidlaw J."/>
            <person name="Lara F."/>
            <person name="Le T.-K."/>
            <person name="Lee S.L."/>
            <person name="Legall F.H."/>
            <person name="Lemon S.J."/>
            <person name="Lewis L.R."/>
            <person name="Li B."/>
            <person name="Liu Y."/>
            <person name="Liu Y.-S."/>
            <person name="Lopez J."/>
            <person name="Lozado R.J."/>
            <person name="Lu J."/>
            <person name="Madu R.C."/>
            <person name="Maheshwari M."/>
            <person name="Maheshwari R."/>
            <person name="Malloy K."/>
            <person name="Martinez E."/>
            <person name="Mathew T."/>
            <person name="Mercado I.C."/>
            <person name="Mercado C."/>
            <person name="Meyer B."/>
            <person name="Montgomery K."/>
            <person name="Morgan M.B."/>
            <person name="Munidasa M."/>
            <person name="Nazareth L.V."/>
            <person name="Nelson J."/>
            <person name="Ng B.M."/>
            <person name="Nguyen N.B."/>
            <person name="Nguyen P.Q."/>
            <person name="Nguyen T."/>
            <person name="Obregon M."/>
            <person name="Okwuonu G.O."/>
            <person name="Onwere C.G."/>
            <person name="Orozco G."/>
            <person name="Parra A."/>
            <person name="Patel S."/>
            <person name="Patil S."/>
            <person name="Perez A."/>
            <person name="Perez Y."/>
            <person name="Pham C."/>
            <person name="Primus E.L."/>
            <person name="Pu L.-L."/>
            <person name="Puazo M."/>
            <person name="Qin X."/>
            <person name="Quiroz J.B."/>
            <person name="Reese J."/>
            <person name="Richards S."/>
            <person name="Rives C.M."/>
            <person name="Robberts R."/>
            <person name="Ruiz S.J."/>
            <person name="Ruiz M.J."/>
            <person name="Santibanez J."/>
            <person name="Schneider B.W."/>
            <person name="Sisson I."/>
            <person name="Smith M."/>
            <person name="Sodergren E."/>
            <person name="Song X.-Z."/>
            <person name="Song B.B."/>
            <person name="Summersgill H."/>
            <person name="Thelus R."/>
            <person name="Thornton R.D."/>
            <person name="Trejos Z.Y."/>
            <person name="Usmani K."/>
            <person name="Vattathil S."/>
            <person name="Villasana D."/>
            <person name="Walker D.L."/>
            <person name="Wang S."/>
            <person name="Wang K."/>
            <person name="White C.S."/>
            <person name="Williams A.C."/>
            <person name="Williamson J."/>
            <person name="Wilson K."/>
            <person name="Woghiren I.O."/>
            <person name="Woodworth J.R."/>
            <person name="Worley K.C."/>
            <person name="Wright R.A."/>
            <person name="Wu W."/>
            <person name="Young L."/>
            <person name="Zhang L."/>
            <person name="Zhang J."/>
            <person name="Zhu Y."/>
            <person name="Muzny D.M."/>
            <person name="Weinstock G."/>
            <person name="Gibbs R.A."/>
        </authorList>
    </citation>
    <scope>NUCLEOTIDE SEQUENCE [LARGE SCALE GENOMIC DNA]</scope>
    <source>
        <strain evidence="3">LSR1</strain>
    </source>
</reference>
<name>A0A8R2AC38_ACYPI</name>